<dbReference type="Pfam" id="PF00586">
    <property type="entry name" value="AIRS"/>
    <property type="match status" value="2"/>
</dbReference>
<dbReference type="Gene3D" id="3.30.1330.10">
    <property type="entry name" value="PurM-like, N-terminal domain"/>
    <property type="match status" value="2"/>
</dbReference>
<evidence type="ECO:0000256" key="1">
    <source>
        <dbReference type="ARBA" id="ARBA00022490"/>
    </source>
</evidence>
<dbReference type="STRING" id="1578720.HAL011_09100"/>
<evidence type="ECO:0000313" key="5">
    <source>
        <dbReference type="EMBL" id="CRF41126.1"/>
    </source>
</evidence>
<evidence type="ECO:0000259" key="4">
    <source>
        <dbReference type="Pfam" id="PF02769"/>
    </source>
</evidence>
<dbReference type="Pfam" id="PF02769">
    <property type="entry name" value="AIRS_C"/>
    <property type="match status" value="1"/>
</dbReference>
<sequence length="483" mass="50848">MNMPPSRTQDSHALTARVKRPPNTLEPALAGNLYSEHCSYRCSKELLKPFGADLRGSGGGVDLGGGLGAAFKIESHNHPSFLNPYAGAATGLGGVQRDILSLGAKPLACFALLRCPDTGAHYQEALEGFNAYAHHTHTQNLGCESGFSVGFTHNVVVNAFCVGLVPLEHKVQAHAKAGGAFVLLGRAAEGVGVDGACMSSQELNAHSTQSNIPTGDPQTQAKLIDACLEIYTQIGVLGAQDLGAGGLGVACVEMAMRGGVGAVLELDKVPCAKKLEPMEILLNETQERMLLCISPQNLEKVLQTAAKHGLNAHALGTTTIEPIFKALYANQELAHLPLPLTPPPTPLNPKQDLSLTSPLVELTSLPPAKIWLPQIQKHLCIALASSTPSALQEPKEDSKNVCYRAYQQLQDMGAKVLSFSDSINLGAMDQHGAWVLSQMCLGLKETHQELGVPFISGNVSLNNATSGANSIPPTLAIVAVGVI</sequence>
<dbReference type="GO" id="GO:0006189">
    <property type="term" value="P:'de novo' IMP biosynthetic process"/>
    <property type="evidence" value="ECO:0007669"/>
    <property type="project" value="InterPro"/>
</dbReference>
<accession>A0A0K2X553</accession>
<evidence type="ECO:0000256" key="2">
    <source>
        <dbReference type="SAM" id="MobiDB-lite"/>
    </source>
</evidence>
<dbReference type="InterPro" id="IPR016188">
    <property type="entry name" value="PurM-like_N"/>
</dbReference>
<dbReference type="AlphaFoldDB" id="A0A0K2X553"/>
<dbReference type="GO" id="GO:0004642">
    <property type="term" value="F:phosphoribosylformylglycinamidine synthase activity"/>
    <property type="evidence" value="ECO:0007669"/>
    <property type="project" value="UniProtKB-EC"/>
</dbReference>
<dbReference type="InterPro" id="IPR036921">
    <property type="entry name" value="PurM-like_N_sf"/>
</dbReference>
<dbReference type="InterPro" id="IPR036676">
    <property type="entry name" value="PurM-like_C_sf"/>
</dbReference>
<evidence type="ECO:0000259" key="3">
    <source>
        <dbReference type="Pfam" id="PF00586"/>
    </source>
</evidence>
<evidence type="ECO:0000313" key="6">
    <source>
        <dbReference type="Proteomes" id="UP000038622"/>
    </source>
</evidence>
<dbReference type="InterPro" id="IPR010918">
    <property type="entry name" value="PurM-like_C_dom"/>
</dbReference>
<feature type="domain" description="PurM-like N-terminal" evidence="3">
    <location>
        <begin position="61"/>
        <end position="165"/>
    </location>
</feature>
<keyword evidence="5" id="KW-0436">Ligase</keyword>
<dbReference type="PANTHER" id="PTHR43555:SF1">
    <property type="entry name" value="PHOSPHORIBOSYLFORMYLGLYCINAMIDINE SYNTHASE SUBUNIT PURL"/>
    <property type="match status" value="1"/>
</dbReference>
<reference evidence="6" key="1">
    <citation type="submission" date="2014-12" db="EMBL/GenBank/DDBJ databases">
        <authorList>
            <person name="Smet A."/>
        </authorList>
    </citation>
    <scope>NUCLEOTIDE SEQUENCE [LARGE SCALE GENOMIC DNA]</scope>
</reference>
<proteinExistence type="predicted"/>
<keyword evidence="1" id="KW-0963">Cytoplasm</keyword>
<feature type="compositionally biased region" description="Polar residues" evidence="2">
    <location>
        <begin position="1"/>
        <end position="12"/>
    </location>
</feature>
<feature type="region of interest" description="Disordered" evidence="2">
    <location>
        <begin position="1"/>
        <end position="21"/>
    </location>
</feature>
<gene>
    <name evidence="5" type="ORF">HAL011_09100</name>
</gene>
<protein>
    <submittedName>
        <fullName evidence="5">Phosphoribosylformylglycinamidine synthase, synthetase subunit</fullName>
        <ecNumber evidence="5">6.3.5.3</ecNumber>
    </submittedName>
</protein>
<dbReference type="SUPFAM" id="SSF56042">
    <property type="entry name" value="PurM C-terminal domain-like"/>
    <property type="match status" value="1"/>
</dbReference>
<feature type="domain" description="PurM-like C-terminal" evidence="4">
    <location>
        <begin position="177"/>
        <end position="321"/>
    </location>
</feature>
<keyword evidence="6" id="KW-1185">Reference proteome</keyword>
<name>A0A0K2X553_9HELI</name>
<dbReference type="PANTHER" id="PTHR43555">
    <property type="entry name" value="PHOSPHORIBOSYLFORMYLGLYCINAMIDINE SYNTHASE SUBUNIT PURL"/>
    <property type="match status" value="1"/>
</dbReference>
<dbReference type="InterPro" id="IPR010074">
    <property type="entry name" value="PRibForGlyAmidine_synth_PurL"/>
</dbReference>
<dbReference type="RefSeq" id="WP_053942137.1">
    <property type="nucleotide sequence ID" value="NZ_CDML01000032.1"/>
</dbReference>
<dbReference type="EC" id="6.3.5.3" evidence="5"/>
<feature type="domain" description="PurM-like N-terminal" evidence="3">
    <location>
        <begin position="408"/>
        <end position="483"/>
    </location>
</feature>
<dbReference type="EMBL" id="CDML01000032">
    <property type="protein sequence ID" value="CRF41126.1"/>
    <property type="molecule type" value="Genomic_DNA"/>
</dbReference>
<dbReference type="Gene3D" id="3.90.650.10">
    <property type="entry name" value="PurM-like C-terminal domain"/>
    <property type="match status" value="1"/>
</dbReference>
<dbReference type="SUPFAM" id="SSF55326">
    <property type="entry name" value="PurM N-terminal domain-like"/>
    <property type="match status" value="2"/>
</dbReference>
<dbReference type="Proteomes" id="UP000038622">
    <property type="component" value="Unassembled WGS sequence"/>
</dbReference>
<organism evidence="5 6">
    <name type="scientific">Helicobacter ailurogastricus</name>
    <dbReference type="NCBI Taxonomy" id="1578720"/>
    <lineage>
        <taxon>Bacteria</taxon>
        <taxon>Pseudomonadati</taxon>
        <taxon>Campylobacterota</taxon>
        <taxon>Epsilonproteobacteria</taxon>
        <taxon>Campylobacterales</taxon>
        <taxon>Helicobacteraceae</taxon>
        <taxon>Helicobacter</taxon>
    </lineage>
</organism>